<gene>
    <name evidence="2" type="ORF">SAMN05421504_102196</name>
</gene>
<accession>A0A1H2YNN9</accession>
<dbReference type="STRING" id="589385.SAMN05421504_102196"/>
<sequence length="73" mass="8043">MSAIAQRYGAPLAACLEAWRQDIVDTPLAALPVFFDLDFAVEVVKRAGRADRTHASPDDARVRPVPWNPVDLL</sequence>
<evidence type="ECO:0000313" key="2">
    <source>
        <dbReference type="EMBL" id="SDX06605.1"/>
    </source>
</evidence>
<evidence type="ECO:0000256" key="1">
    <source>
        <dbReference type="SAM" id="MobiDB-lite"/>
    </source>
</evidence>
<reference evidence="2 3" key="1">
    <citation type="submission" date="2016-10" db="EMBL/GenBank/DDBJ databases">
        <authorList>
            <person name="de Groot N.N."/>
        </authorList>
    </citation>
    <scope>NUCLEOTIDE SEQUENCE [LARGE SCALE GENOMIC DNA]</scope>
    <source>
        <strain evidence="2 3">CPCC 202699</strain>
    </source>
</reference>
<organism evidence="2 3">
    <name type="scientific">Amycolatopsis xylanica</name>
    <dbReference type="NCBI Taxonomy" id="589385"/>
    <lineage>
        <taxon>Bacteria</taxon>
        <taxon>Bacillati</taxon>
        <taxon>Actinomycetota</taxon>
        <taxon>Actinomycetes</taxon>
        <taxon>Pseudonocardiales</taxon>
        <taxon>Pseudonocardiaceae</taxon>
        <taxon>Amycolatopsis</taxon>
    </lineage>
</organism>
<keyword evidence="3" id="KW-1185">Reference proteome</keyword>
<dbReference type="RefSeq" id="WP_091288122.1">
    <property type="nucleotide sequence ID" value="NZ_FNON01000002.1"/>
</dbReference>
<proteinExistence type="predicted"/>
<dbReference type="EMBL" id="FNON01000002">
    <property type="protein sequence ID" value="SDX06605.1"/>
    <property type="molecule type" value="Genomic_DNA"/>
</dbReference>
<feature type="compositionally biased region" description="Basic and acidic residues" evidence="1">
    <location>
        <begin position="49"/>
        <end position="62"/>
    </location>
</feature>
<evidence type="ECO:0000313" key="3">
    <source>
        <dbReference type="Proteomes" id="UP000199515"/>
    </source>
</evidence>
<dbReference type="Proteomes" id="UP000199515">
    <property type="component" value="Unassembled WGS sequence"/>
</dbReference>
<feature type="region of interest" description="Disordered" evidence="1">
    <location>
        <begin position="49"/>
        <end position="73"/>
    </location>
</feature>
<dbReference type="AlphaFoldDB" id="A0A1H2YNN9"/>
<name>A0A1H2YNN9_9PSEU</name>
<protein>
    <submittedName>
        <fullName evidence="2">Uncharacterized protein</fullName>
    </submittedName>
</protein>